<evidence type="ECO:0000313" key="3">
    <source>
        <dbReference type="Proteomes" id="UP000027644"/>
    </source>
</evidence>
<feature type="transmembrane region" description="Helical" evidence="1">
    <location>
        <begin position="23"/>
        <end position="41"/>
    </location>
</feature>
<keyword evidence="1" id="KW-1133">Transmembrane helix</keyword>
<evidence type="ECO:0000313" key="2">
    <source>
        <dbReference type="EMBL" id="KEQ00297.1"/>
    </source>
</evidence>
<protein>
    <submittedName>
        <fullName evidence="2">Uncharacterized protein</fullName>
    </submittedName>
</protein>
<dbReference type="EMBL" id="AVQL01000453">
    <property type="protein sequence ID" value="KEQ00297.1"/>
    <property type="molecule type" value="Genomic_DNA"/>
</dbReference>
<dbReference type="Proteomes" id="UP000027644">
    <property type="component" value="Unassembled WGS sequence"/>
</dbReference>
<keyword evidence="1" id="KW-0812">Transmembrane</keyword>
<keyword evidence="1" id="KW-0472">Membrane</keyword>
<sequence length="55" mass="6540">MVNLLISLVLRAYPNTEINKCNILMRIIVIMMVIKTINIYYSGIRTDFCYYCKIF</sequence>
<organism evidence="2 3">
    <name type="scientific">Snodgrassella alvi SCGC AB-598-J21</name>
    <dbReference type="NCBI Taxonomy" id="1385367"/>
    <lineage>
        <taxon>Bacteria</taxon>
        <taxon>Pseudomonadati</taxon>
        <taxon>Pseudomonadota</taxon>
        <taxon>Betaproteobacteria</taxon>
        <taxon>Neisseriales</taxon>
        <taxon>Neisseriaceae</taxon>
        <taxon>Snodgrassella</taxon>
    </lineage>
</organism>
<gene>
    <name evidence="2" type="ORF">SASC598J21_019980</name>
</gene>
<reference evidence="2 3" key="1">
    <citation type="journal article" date="2014" name="PLoS Genet.">
        <title>Hidden diversity in honey bee gut symbionts detected by single-cell genomics.</title>
        <authorList>
            <person name="Engel P."/>
            <person name="Stepanauskas R."/>
            <person name="Moran N."/>
        </authorList>
    </citation>
    <scope>NUCLEOTIDE SEQUENCE [LARGE SCALE GENOMIC DNA]</scope>
    <source>
        <strain evidence="2 3">SCGC AB-598-J21</strain>
    </source>
</reference>
<dbReference type="AlphaFoldDB" id="A0A074V8U7"/>
<comment type="caution">
    <text evidence="2">The sequence shown here is derived from an EMBL/GenBank/DDBJ whole genome shotgun (WGS) entry which is preliminary data.</text>
</comment>
<name>A0A074V8U7_9NEIS</name>
<accession>A0A074V8U7</accession>
<evidence type="ECO:0000256" key="1">
    <source>
        <dbReference type="SAM" id="Phobius"/>
    </source>
</evidence>
<proteinExistence type="predicted"/>